<reference evidence="1 2" key="1">
    <citation type="submission" date="2015-04" db="EMBL/GenBank/DDBJ databases">
        <authorList>
            <person name="Syromyatnikov M.Y."/>
            <person name="Popov V.N."/>
        </authorList>
    </citation>
    <scope>NUCLEOTIDE SEQUENCE [LARGE SCALE GENOMIC DNA]</scope>
</reference>
<protein>
    <submittedName>
        <fullName evidence="1">CLUMA_CG006055, isoform A</fullName>
    </submittedName>
</protein>
<keyword evidence="2" id="KW-1185">Reference proteome</keyword>
<gene>
    <name evidence="1" type="ORF">CLUMA_CG006055</name>
</gene>
<proteinExistence type="predicted"/>
<evidence type="ECO:0000313" key="2">
    <source>
        <dbReference type="Proteomes" id="UP000183832"/>
    </source>
</evidence>
<dbReference type="AlphaFoldDB" id="A0A1J1I2A3"/>
<dbReference type="Proteomes" id="UP000183832">
    <property type="component" value="Unassembled WGS sequence"/>
</dbReference>
<organism evidence="1 2">
    <name type="scientific">Clunio marinus</name>
    <dbReference type="NCBI Taxonomy" id="568069"/>
    <lineage>
        <taxon>Eukaryota</taxon>
        <taxon>Metazoa</taxon>
        <taxon>Ecdysozoa</taxon>
        <taxon>Arthropoda</taxon>
        <taxon>Hexapoda</taxon>
        <taxon>Insecta</taxon>
        <taxon>Pterygota</taxon>
        <taxon>Neoptera</taxon>
        <taxon>Endopterygota</taxon>
        <taxon>Diptera</taxon>
        <taxon>Nematocera</taxon>
        <taxon>Chironomoidea</taxon>
        <taxon>Chironomidae</taxon>
        <taxon>Clunio</taxon>
    </lineage>
</organism>
<accession>A0A1J1I2A3</accession>
<name>A0A1J1I2A3_9DIPT</name>
<sequence length="106" mass="12660">MFSVKNNHIIQENFQKLSLPEKILRVWKGWEYISQAQRHTKNIFFVSTRCMLFVHERIVDHDDDAKKGKNLGGSFDIVKVLTEEKKNLSCFMYRLYSFVIDFEINL</sequence>
<evidence type="ECO:0000313" key="1">
    <source>
        <dbReference type="EMBL" id="CRK92505.1"/>
    </source>
</evidence>
<dbReference type="EMBL" id="CVRI01000029">
    <property type="protein sequence ID" value="CRK92505.1"/>
    <property type="molecule type" value="Genomic_DNA"/>
</dbReference>